<dbReference type="Proteomes" id="UP001634394">
    <property type="component" value="Unassembled WGS sequence"/>
</dbReference>
<accession>A0ABD3XA66</accession>
<organism evidence="2 3">
    <name type="scientific">Sinanodonta woodiana</name>
    <name type="common">Chinese pond mussel</name>
    <name type="synonym">Anodonta woodiana</name>
    <dbReference type="NCBI Taxonomy" id="1069815"/>
    <lineage>
        <taxon>Eukaryota</taxon>
        <taxon>Metazoa</taxon>
        <taxon>Spiralia</taxon>
        <taxon>Lophotrochozoa</taxon>
        <taxon>Mollusca</taxon>
        <taxon>Bivalvia</taxon>
        <taxon>Autobranchia</taxon>
        <taxon>Heteroconchia</taxon>
        <taxon>Palaeoheterodonta</taxon>
        <taxon>Unionida</taxon>
        <taxon>Unionoidea</taxon>
        <taxon>Unionidae</taxon>
        <taxon>Unioninae</taxon>
        <taxon>Sinanodonta</taxon>
    </lineage>
</organism>
<keyword evidence="1" id="KW-0472">Membrane</keyword>
<sequence>QENTGQTLPIIIGVIGGVLAITIVAVVILLYKSRKSREITRNGVMNMGYETSKEPNISLATVENTNYDVINDESIETYSHPVKKQNDAENNVEVAAKYGGDGVTYTYDRIEFGRKCATKQQKYDDLLAMKGVVTGDTYAHACSQTKDVPTHIVNNYSHCEFGREQLTRDDKLNNTIMMNANITDNDYSHVDLNVEWNKEKQTSIDEEDSYHHINVDRT</sequence>
<comment type="caution">
    <text evidence="2">The sequence shown here is derived from an EMBL/GenBank/DDBJ whole genome shotgun (WGS) entry which is preliminary data.</text>
</comment>
<reference evidence="2 3" key="1">
    <citation type="submission" date="2024-11" db="EMBL/GenBank/DDBJ databases">
        <title>Chromosome-level genome assembly of the freshwater bivalve Anodonta woodiana.</title>
        <authorList>
            <person name="Chen X."/>
        </authorList>
    </citation>
    <scope>NUCLEOTIDE SEQUENCE [LARGE SCALE GENOMIC DNA]</scope>
    <source>
        <strain evidence="2">MN2024</strain>
        <tissue evidence="2">Gills</tissue>
    </source>
</reference>
<dbReference type="EMBL" id="JBJQND010000003">
    <property type="protein sequence ID" value="KAL3882511.1"/>
    <property type="molecule type" value="Genomic_DNA"/>
</dbReference>
<evidence type="ECO:0000313" key="2">
    <source>
        <dbReference type="EMBL" id="KAL3882511.1"/>
    </source>
</evidence>
<evidence type="ECO:0000313" key="3">
    <source>
        <dbReference type="Proteomes" id="UP001634394"/>
    </source>
</evidence>
<dbReference type="AlphaFoldDB" id="A0ABD3XA66"/>
<dbReference type="CDD" id="cd12087">
    <property type="entry name" value="TM_EGFR-like"/>
    <property type="match status" value="1"/>
</dbReference>
<keyword evidence="3" id="KW-1185">Reference proteome</keyword>
<keyword evidence="1" id="KW-1133">Transmembrane helix</keyword>
<name>A0ABD3XA66_SINWO</name>
<proteinExistence type="predicted"/>
<feature type="non-terminal residue" evidence="2">
    <location>
        <position position="1"/>
    </location>
</feature>
<feature type="non-terminal residue" evidence="2">
    <location>
        <position position="218"/>
    </location>
</feature>
<feature type="transmembrane region" description="Helical" evidence="1">
    <location>
        <begin position="6"/>
        <end position="31"/>
    </location>
</feature>
<keyword evidence="1" id="KW-0812">Transmembrane</keyword>
<gene>
    <name evidence="2" type="ORF">ACJMK2_028847</name>
</gene>
<evidence type="ECO:0000256" key="1">
    <source>
        <dbReference type="SAM" id="Phobius"/>
    </source>
</evidence>
<protein>
    <submittedName>
        <fullName evidence="2">Uncharacterized protein</fullName>
    </submittedName>
</protein>